<dbReference type="Pfam" id="PF05057">
    <property type="entry name" value="DUF676"/>
    <property type="match status" value="1"/>
</dbReference>
<organism evidence="10 11">
    <name type="scientific">Rasamsonia emersonii (strain ATCC 16479 / CBS 393.64 / IMI 116815)</name>
    <dbReference type="NCBI Taxonomy" id="1408163"/>
    <lineage>
        <taxon>Eukaryota</taxon>
        <taxon>Fungi</taxon>
        <taxon>Dikarya</taxon>
        <taxon>Ascomycota</taxon>
        <taxon>Pezizomycotina</taxon>
        <taxon>Eurotiomycetes</taxon>
        <taxon>Eurotiomycetidae</taxon>
        <taxon>Eurotiales</taxon>
        <taxon>Trichocomaceae</taxon>
        <taxon>Rasamsonia</taxon>
    </lineage>
</organism>
<evidence type="ECO:0000313" key="10">
    <source>
        <dbReference type="EMBL" id="KKA25210.1"/>
    </source>
</evidence>
<dbReference type="EMBL" id="LASV01000032">
    <property type="protein sequence ID" value="KKA25210.1"/>
    <property type="molecule type" value="Genomic_DNA"/>
</dbReference>
<dbReference type="GO" id="GO:0005739">
    <property type="term" value="C:mitochondrion"/>
    <property type="evidence" value="ECO:0007669"/>
    <property type="project" value="UniProtKB-SubCell"/>
</dbReference>
<comment type="similarity">
    <text evidence="4">Belongs to the putative lipase ROG1 family.</text>
</comment>
<dbReference type="STRING" id="1408163.A0A0F4Z4G1"/>
<dbReference type="OrthoDB" id="5086500at2759"/>
<evidence type="ECO:0000313" key="11">
    <source>
        <dbReference type="Proteomes" id="UP000053958"/>
    </source>
</evidence>
<feature type="region of interest" description="Disordered" evidence="8">
    <location>
        <begin position="1"/>
        <end position="24"/>
    </location>
</feature>
<keyword evidence="5" id="KW-0256">Endoplasmic reticulum</keyword>
<keyword evidence="6" id="KW-0496">Mitochondrion</keyword>
<evidence type="ECO:0000256" key="7">
    <source>
        <dbReference type="ARBA" id="ARBA00023136"/>
    </source>
</evidence>
<dbReference type="SUPFAM" id="SSF53474">
    <property type="entry name" value="alpha/beta-Hydrolases"/>
    <property type="match status" value="1"/>
</dbReference>
<dbReference type="RefSeq" id="XP_013331822.1">
    <property type="nucleotide sequence ID" value="XM_013476368.1"/>
</dbReference>
<dbReference type="GeneID" id="25312811"/>
<evidence type="ECO:0000256" key="2">
    <source>
        <dbReference type="ARBA" id="ARBA00004240"/>
    </source>
</evidence>
<comment type="caution">
    <text evidence="10">The sequence shown here is derived from an EMBL/GenBank/DDBJ whole genome shotgun (WGS) entry which is preliminary data.</text>
</comment>
<keyword evidence="11" id="KW-1185">Reference proteome</keyword>
<dbReference type="InterPro" id="IPR007751">
    <property type="entry name" value="DUF676_lipase-like"/>
</dbReference>
<dbReference type="Proteomes" id="UP000053958">
    <property type="component" value="Unassembled WGS sequence"/>
</dbReference>
<protein>
    <recommendedName>
        <fullName evidence="9">DUF676 domain-containing protein</fullName>
    </recommendedName>
</protein>
<evidence type="ECO:0000256" key="5">
    <source>
        <dbReference type="ARBA" id="ARBA00022824"/>
    </source>
</evidence>
<keyword evidence="7" id="KW-0472">Membrane</keyword>
<dbReference type="GO" id="GO:0005783">
    <property type="term" value="C:endoplasmic reticulum"/>
    <property type="evidence" value="ECO:0007669"/>
    <property type="project" value="UniProtKB-SubCell"/>
</dbReference>
<comment type="subcellular location">
    <subcellularLocation>
        <location evidence="2">Endoplasmic reticulum</location>
    </subcellularLocation>
    <subcellularLocation>
        <location evidence="3">Membrane</location>
    </subcellularLocation>
    <subcellularLocation>
        <location evidence="1">Mitochondrion</location>
    </subcellularLocation>
</comment>
<evidence type="ECO:0000256" key="8">
    <source>
        <dbReference type="SAM" id="MobiDB-lite"/>
    </source>
</evidence>
<dbReference type="GO" id="GO:0016020">
    <property type="term" value="C:membrane"/>
    <property type="evidence" value="ECO:0007669"/>
    <property type="project" value="UniProtKB-SubCell"/>
</dbReference>
<dbReference type="InterPro" id="IPR029058">
    <property type="entry name" value="AB_hydrolase_fold"/>
</dbReference>
<dbReference type="Gene3D" id="3.40.50.1820">
    <property type="entry name" value="alpha/beta hydrolase"/>
    <property type="match status" value="1"/>
</dbReference>
<accession>A0A0F4Z4G1</accession>
<evidence type="ECO:0000256" key="4">
    <source>
        <dbReference type="ARBA" id="ARBA00007920"/>
    </source>
</evidence>
<evidence type="ECO:0000256" key="1">
    <source>
        <dbReference type="ARBA" id="ARBA00004173"/>
    </source>
</evidence>
<proteinExistence type="inferred from homology"/>
<gene>
    <name evidence="10" type="ORF">T310_0757</name>
</gene>
<feature type="domain" description="DUF676" evidence="9">
    <location>
        <begin position="191"/>
        <end position="230"/>
    </location>
</feature>
<dbReference type="PANTHER" id="PTHR48182:SF2">
    <property type="entry name" value="PROTEIN SERAC1"/>
    <property type="match status" value="1"/>
</dbReference>
<dbReference type="InterPro" id="IPR052374">
    <property type="entry name" value="SERAC1"/>
</dbReference>
<evidence type="ECO:0000259" key="9">
    <source>
        <dbReference type="Pfam" id="PF05057"/>
    </source>
</evidence>
<evidence type="ECO:0000256" key="3">
    <source>
        <dbReference type="ARBA" id="ARBA00004370"/>
    </source>
</evidence>
<dbReference type="PANTHER" id="PTHR48182">
    <property type="entry name" value="PROTEIN SERAC1"/>
    <property type="match status" value="1"/>
</dbReference>
<dbReference type="AlphaFoldDB" id="A0A0F4Z4G1"/>
<evidence type="ECO:0000256" key="6">
    <source>
        <dbReference type="ARBA" id="ARBA00023128"/>
    </source>
</evidence>
<sequence length="502" mass="56042">MFLSSLLWKKQSTDSSPKPKKPRAVRVRDIPQGFDKTALKREIEDLLSANPKDDDVRVLDLSLVHTTSSLSYACVTFSSLPAKLAALDKETVEEIRLGDLLFDTKFLGITPVFEGPAQTEPVVDIIAVPGLGSHPLGSWKATNGHDVWLRDFLPQDVPNVRVLLYGYDTTLNRDDWTLSIGDIAEHFLRSVVAFRRYTRSSDRKIIFVAHSLGGLVVKEALVRAREGENDRHKLSLLRDCAGLLFFGVPNLGLRNDSLRTLVKNQPNEQLVQDLVVYKESEAPSYLKMLARRFTECCKGYYIPAVAIFERKLSYTVRKGADGAIIKDGMRKLLVTEESATNIGLPESEVIKIPFLRDHSSLVKFSSRSDMDYIQILDHIKQFTAAPWIPTAKKKYVDVLREAERVVSDVGRCIVDAEKELFRGQSMASPFMEQERVAPNSDCSWITVSSGQGKSSICKNSAESIGNKTVDDSQSASVSFYSGRMSQAYRDAETVARSAILKL</sequence>
<reference evidence="10 11" key="1">
    <citation type="submission" date="2015-04" db="EMBL/GenBank/DDBJ databases">
        <authorList>
            <person name="Heijne W.H."/>
            <person name="Fedorova N.D."/>
            <person name="Nierman W.C."/>
            <person name="Vollebregt A.W."/>
            <person name="Zhao Z."/>
            <person name="Wu L."/>
            <person name="Kumar M."/>
            <person name="Stam H."/>
            <person name="van den Berg M.A."/>
            <person name="Pel H.J."/>
        </authorList>
    </citation>
    <scope>NUCLEOTIDE SEQUENCE [LARGE SCALE GENOMIC DNA]</scope>
    <source>
        <strain evidence="10 11">CBS 393.64</strain>
    </source>
</reference>
<name>A0A0F4Z4G1_RASE3</name>